<dbReference type="SUPFAM" id="SSF81343">
    <property type="entry name" value="Fumarate reductase respiratory complex transmembrane subunits"/>
    <property type="match status" value="1"/>
</dbReference>
<dbReference type="NCBIfam" id="TIGR02046">
    <property type="entry name" value="sdhC_b558_fam"/>
    <property type="match status" value="1"/>
</dbReference>
<keyword evidence="7 9" id="KW-0472">Membrane</keyword>
<dbReference type="InterPro" id="IPR000701">
    <property type="entry name" value="SuccDH_FuR_B_TM-su"/>
</dbReference>
<dbReference type="GO" id="GO:0046872">
    <property type="term" value="F:metal ion binding"/>
    <property type="evidence" value="ECO:0007669"/>
    <property type="project" value="UniProtKB-KW"/>
</dbReference>
<dbReference type="InterPro" id="IPR011138">
    <property type="entry name" value="Cytochrome_b-558"/>
</dbReference>
<dbReference type="RefSeq" id="WP_120189069.1">
    <property type="nucleotide sequence ID" value="NZ_MCHY01000008.1"/>
</dbReference>
<evidence type="ECO:0000313" key="10">
    <source>
        <dbReference type="EMBL" id="RKD23841.1"/>
    </source>
</evidence>
<feature type="binding site" description="axial binding residue" evidence="8">
    <location>
        <position position="113"/>
    </location>
    <ligand>
        <name>heme</name>
        <dbReference type="ChEBI" id="CHEBI:30413"/>
    </ligand>
    <ligandPart>
        <name>Fe</name>
        <dbReference type="ChEBI" id="CHEBI:18248"/>
    </ligandPart>
</feature>
<comment type="subcellular location">
    <subcellularLocation>
        <location evidence="1">Membrane</location>
    </subcellularLocation>
</comment>
<dbReference type="AlphaFoldDB" id="A0A419SIJ8"/>
<evidence type="ECO:0000256" key="4">
    <source>
        <dbReference type="ARBA" id="ARBA00022723"/>
    </source>
</evidence>
<reference evidence="10 11" key="1">
    <citation type="submission" date="2016-08" db="EMBL/GenBank/DDBJ databases">
        <title>Novel Firmicute Genomes.</title>
        <authorList>
            <person name="Poppleton D.I."/>
            <person name="Gribaldo S."/>
        </authorList>
    </citation>
    <scope>NUCLEOTIDE SEQUENCE [LARGE SCALE GENOMIC DNA]</scope>
    <source>
        <strain evidence="10 11">RAOx-1</strain>
    </source>
</reference>
<dbReference type="PIRSF" id="PIRSF000170">
    <property type="entry name" value="Succ_dh_cyt_b558"/>
    <property type="match status" value="1"/>
</dbReference>
<sequence>MATNRHFFNRKLHSLLGVIPVGGFLILHLYTNFLASYGKERFTAQVKIMESIPFLIIVEVVFIFLPLLYHAIYGLYIALQAKHNVMNYGYFRNVLFFLQRATGILTLIFISWHVWQTRVQIAIGNVQPEGFYDLMVGVFQMPGMIAVYVIGLLAATFHFSNGLWSFLVSWGITVGPRSQRISTYACLGFFVILSYLGLMAMFAFINPVEIAAVING</sequence>
<feature type="binding site" description="axial binding residue" evidence="8">
    <location>
        <position position="70"/>
    </location>
    <ligand>
        <name>heme</name>
        <dbReference type="ChEBI" id="CHEBI:30413"/>
    </ligand>
    <ligandPart>
        <name>Fe</name>
        <dbReference type="ChEBI" id="CHEBI:18248"/>
    </ligandPart>
</feature>
<comment type="caution">
    <text evidence="10">The sequence shown here is derived from an EMBL/GenBank/DDBJ whole genome shotgun (WGS) entry which is preliminary data.</text>
</comment>
<dbReference type="Pfam" id="PF01127">
    <property type="entry name" value="Sdh_cyt"/>
    <property type="match status" value="1"/>
</dbReference>
<keyword evidence="2 8" id="KW-0349">Heme</keyword>
<dbReference type="OrthoDB" id="9789209at2"/>
<evidence type="ECO:0000256" key="6">
    <source>
        <dbReference type="ARBA" id="ARBA00023004"/>
    </source>
</evidence>
<protein>
    <submittedName>
        <fullName evidence="10">Succinate dehydrogenase</fullName>
    </submittedName>
</protein>
<evidence type="ECO:0000256" key="7">
    <source>
        <dbReference type="ARBA" id="ARBA00023136"/>
    </source>
</evidence>
<evidence type="ECO:0000256" key="2">
    <source>
        <dbReference type="ARBA" id="ARBA00022617"/>
    </source>
</evidence>
<gene>
    <name evidence="10" type="ORF">BEP19_05270</name>
</gene>
<evidence type="ECO:0000256" key="3">
    <source>
        <dbReference type="ARBA" id="ARBA00022692"/>
    </source>
</evidence>
<accession>A0A419SIJ8</accession>
<proteinExistence type="predicted"/>
<evidence type="ECO:0000256" key="9">
    <source>
        <dbReference type="SAM" id="Phobius"/>
    </source>
</evidence>
<dbReference type="CDD" id="cd03497">
    <property type="entry name" value="SQR_TypeB_1_TM"/>
    <property type="match status" value="1"/>
</dbReference>
<feature type="binding site" description="axial binding residue" evidence="8">
    <location>
        <position position="158"/>
    </location>
    <ligand>
        <name>heme</name>
        <dbReference type="ChEBI" id="CHEBI:30413"/>
    </ligand>
    <ligandPart>
        <name>Fe</name>
        <dbReference type="ChEBI" id="CHEBI:18248"/>
    </ligandPart>
</feature>
<dbReference type="EMBL" id="MCHY01000008">
    <property type="protein sequence ID" value="RKD23841.1"/>
    <property type="molecule type" value="Genomic_DNA"/>
</dbReference>
<evidence type="ECO:0000313" key="11">
    <source>
        <dbReference type="Proteomes" id="UP000284219"/>
    </source>
</evidence>
<feature type="binding site" description="axial binding residue" evidence="8">
    <location>
        <position position="28"/>
    </location>
    <ligand>
        <name>heme</name>
        <dbReference type="ChEBI" id="CHEBI:30413"/>
    </ligand>
    <ligandPart>
        <name>Fe</name>
        <dbReference type="ChEBI" id="CHEBI:18248"/>
    </ligandPart>
</feature>
<keyword evidence="5 9" id="KW-1133">Transmembrane helix</keyword>
<evidence type="ECO:0000256" key="5">
    <source>
        <dbReference type="ARBA" id="ARBA00022989"/>
    </source>
</evidence>
<organism evidence="10 11">
    <name type="scientific">Ammoniphilus oxalaticus</name>
    <dbReference type="NCBI Taxonomy" id="66863"/>
    <lineage>
        <taxon>Bacteria</taxon>
        <taxon>Bacillati</taxon>
        <taxon>Bacillota</taxon>
        <taxon>Bacilli</taxon>
        <taxon>Bacillales</taxon>
        <taxon>Paenibacillaceae</taxon>
        <taxon>Aneurinibacillus group</taxon>
        <taxon>Ammoniphilus</taxon>
    </lineage>
</organism>
<keyword evidence="4 8" id="KW-0479">Metal-binding</keyword>
<evidence type="ECO:0000256" key="8">
    <source>
        <dbReference type="PIRSR" id="PIRSR000170-1"/>
    </source>
</evidence>
<evidence type="ECO:0000256" key="1">
    <source>
        <dbReference type="ARBA" id="ARBA00004370"/>
    </source>
</evidence>
<keyword evidence="3 9" id="KW-0812">Transmembrane</keyword>
<dbReference type="Proteomes" id="UP000284219">
    <property type="component" value="Unassembled WGS sequence"/>
</dbReference>
<feature type="transmembrane region" description="Helical" evidence="9">
    <location>
        <begin position="145"/>
        <end position="172"/>
    </location>
</feature>
<dbReference type="InterPro" id="IPR034804">
    <property type="entry name" value="SQR/QFR_C/D"/>
</dbReference>
<dbReference type="GO" id="GO:0016020">
    <property type="term" value="C:membrane"/>
    <property type="evidence" value="ECO:0007669"/>
    <property type="project" value="UniProtKB-SubCell"/>
</dbReference>
<feature type="transmembrane region" description="Helical" evidence="9">
    <location>
        <begin position="184"/>
        <end position="205"/>
    </location>
</feature>
<keyword evidence="6 8" id="KW-0408">Iron</keyword>
<feature type="transmembrane region" description="Helical" evidence="9">
    <location>
        <begin position="94"/>
        <end position="115"/>
    </location>
</feature>
<name>A0A419SIJ8_9BACL</name>
<dbReference type="Gene3D" id="1.20.1300.10">
    <property type="entry name" value="Fumarate reductase/succinate dehydrogenase, transmembrane subunit"/>
    <property type="match status" value="1"/>
</dbReference>
<feature type="transmembrane region" description="Helical" evidence="9">
    <location>
        <begin position="12"/>
        <end position="31"/>
    </location>
</feature>
<feature type="transmembrane region" description="Helical" evidence="9">
    <location>
        <begin position="51"/>
        <end position="73"/>
    </location>
</feature>
<keyword evidence="11" id="KW-1185">Reference proteome</keyword>
<dbReference type="InterPro" id="IPR016002">
    <property type="entry name" value="Succ_DH_cyt_b558_Firmicute"/>
</dbReference>